<proteinExistence type="predicted"/>
<keyword evidence="3" id="KW-1185">Reference proteome</keyword>
<evidence type="ECO:0008006" key="4">
    <source>
        <dbReference type="Google" id="ProtNLM"/>
    </source>
</evidence>
<dbReference type="OrthoDB" id="4774131at2"/>
<keyword evidence="1" id="KW-0812">Transmembrane</keyword>
<sequence length="105" mass="11665">MLALLWNLSAAIRGYLRFYMPTNRALDWLRTPHGLKWAVPVALIAVPGYLAVMAIVAQFALRPGLGWLNVLVLLCFWNSAKFACMATLSLPMLVKRFVASARTSS</sequence>
<accession>A0A1A9GMK5</accession>
<evidence type="ECO:0000256" key="1">
    <source>
        <dbReference type="SAM" id="Phobius"/>
    </source>
</evidence>
<gene>
    <name evidence="2" type="ORF">I601_3140</name>
</gene>
<reference evidence="2 3" key="1">
    <citation type="submission" date="2016-03" db="EMBL/GenBank/DDBJ databases">
        <title>Complete genome sequence of a soil Actinobacterium, Nocardioides dokdonensis FR1436.</title>
        <authorList>
            <person name="Kwon S.-K."/>
            <person name="Kim K."/>
            <person name="Kim J.F."/>
        </authorList>
    </citation>
    <scope>NUCLEOTIDE SEQUENCE [LARGE SCALE GENOMIC DNA]</scope>
    <source>
        <strain evidence="2 3">FR1436</strain>
    </source>
</reference>
<keyword evidence="1" id="KW-1133">Transmembrane helix</keyword>
<dbReference type="STRING" id="1300347.I601_3140"/>
<dbReference type="RefSeq" id="WP_068111654.1">
    <property type="nucleotide sequence ID" value="NZ_CP015079.1"/>
</dbReference>
<dbReference type="AlphaFoldDB" id="A0A1A9GMK5"/>
<dbReference type="EMBL" id="CP015079">
    <property type="protein sequence ID" value="ANH39547.1"/>
    <property type="molecule type" value="Genomic_DNA"/>
</dbReference>
<protein>
    <recommendedName>
        <fullName evidence="4">Sulfate permease</fullName>
    </recommendedName>
</protein>
<evidence type="ECO:0000313" key="3">
    <source>
        <dbReference type="Proteomes" id="UP000077868"/>
    </source>
</evidence>
<keyword evidence="1" id="KW-0472">Membrane</keyword>
<dbReference type="Proteomes" id="UP000077868">
    <property type="component" value="Chromosome"/>
</dbReference>
<evidence type="ECO:0000313" key="2">
    <source>
        <dbReference type="EMBL" id="ANH39547.1"/>
    </source>
</evidence>
<feature type="transmembrane region" description="Helical" evidence="1">
    <location>
        <begin position="37"/>
        <end position="61"/>
    </location>
</feature>
<organism evidence="2 3">
    <name type="scientific">Nocardioides dokdonensis FR1436</name>
    <dbReference type="NCBI Taxonomy" id="1300347"/>
    <lineage>
        <taxon>Bacteria</taxon>
        <taxon>Bacillati</taxon>
        <taxon>Actinomycetota</taxon>
        <taxon>Actinomycetes</taxon>
        <taxon>Propionibacteriales</taxon>
        <taxon>Nocardioidaceae</taxon>
        <taxon>Nocardioides</taxon>
    </lineage>
</organism>
<dbReference type="PATRIC" id="fig|1300347.3.peg.3137"/>
<feature type="transmembrane region" description="Helical" evidence="1">
    <location>
        <begin position="67"/>
        <end position="94"/>
    </location>
</feature>
<dbReference type="KEGG" id="ndk:I601_3140"/>
<name>A0A1A9GMK5_9ACTN</name>